<gene>
    <name evidence="1" type="ORF">BCV69DRAFT_48553</name>
</gene>
<dbReference type="AlphaFoldDB" id="A0A316U1I3"/>
<keyword evidence="2" id="KW-1185">Reference proteome</keyword>
<proteinExistence type="predicted"/>
<accession>A0A316U1I3</accession>
<dbReference type="EMBL" id="KZ819332">
    <property type="protein sequence ID" value="PWN19246.1"/>
    <property type="molecule type" value="Genomic_DNA"/>
</dbReference>
<dbReference type="Proteomes" id="UP000245942">
    <property type="component" value="Unassembled WGS sequence"/>
</dbReference>
<evidence type="ECO:0000313" key="1">
    <source>
        <dbReference type="EMBL" id="PWN19246.1"/>
    </source>
</evidence>
<evidence type="ECO:0000313" key="2">
    <source>
        <dbReference type="Proteomes" id="UP000245942"/>
    </source>
</evidence>
<sequence>MHFSLPLPFHIRIHNHAHSFLFFVPCCLNSLRIFIIHTRAHIAIAGQSAHTTNPSASHHRAHVRFSVSLSAVVHSFLCAKKKHTCALPHSTSLFARCSVLSSCPPHPNVIRLVLLPPLGPASDSASASAPTQAHTSALSRASLCLGRLSAQKNERL</sequence>
<name>A0A316U1I3_9BASI</name>
<protein>
    <submittedName>
        <fullName evidence="1">Uncharacterized protein</fullName>
    </submittedName>
</protein>
<dbReference type="RefSeq" id="XP_025346406.1">
    <property type="nucleotide sequence ID" value="XM_025495329.1"/>
</dbReference>
<dbReference type="GeneID" id="37017063"/>
<organism evidence="1 2">
    <name type="scientific">Pseudomicrostroma glucosiphilum</name>
    <dbReference type="NCBI Taxonomy" id="1684307"/>
    <lineage>
        <taxon>Eukaryota</taxon>
        <taxon>Fungi</taxon>
        <taxon>Dikarya</taxon>
        <taxon>Basidiomycota</taxon>
        <taxon>Ustilaginomycotina</taxon>
        <taxon>Exobasidiomycetes</taxon>
        <taxon>Microstromatales</taxon>
        <taxon>Microstromatales incertae sedis</taxon>
        <taxon>Pseudomicrostroma</taxon>
    </lineage>
</organism>
<reference evidence="1 2" key="1">
    <citation type="journal article" date="2018" name="Mol. Biol. Evol.">
        <title>Broad Genomic Sampling Reveals a Smut Pathogenic Ancestry of the Fungal Clade Ustilaginomycotina.</title>
        <authorList>
            <person name="Kijpornyongpan T."/>
            <person name="Mondo S.J."/>
            <person name="Barry K."/>
            <person name="Sandor L."/>
            <person name="Lee J."/>
            <person name="Lipzen A."/>
            <person name="Pangilinan J."/>
            <person name="LaButti K."/>
            <person name="Hainaut M."/>
            <person name="Henrissat B."/>
            <person name="Grigoriev I.V."/>
            <person name="Spatafora J.W."/>
            <person name="Aime M.C."/>
        </authorList>
    </citation>
    <scope>NUCLEOTIDE SEQUENCE [LARGE SCALE GENOMIC DNA]</scope>
    <source>
        <strain evidence="1 2">MCA 4718</strain>
    </source>
</reference>